<dbReference type="Proteomes" id="UP000774326">
    <property type="component" value="Unassembled WGS sequence"/>
</dbReference>
<reference evidence="1" key="2">
    <citation type="submission" date="2021-01" db="EMBL/GenBank/DDBJ databases">
        <authorList>
            <person name="Schikora-Tamarit M.A."/>
        </authorList>
    </citation>
    <scope>NUCLEOTIDE SEQUENCE</scope>
    <source>
        <strain evidence="1">CBS2887</strain>
    </source>
</reference>
<reference evidence="1" key="1">
    <citation type="journal article" date="2021" name="Open Biol.">
        <title>Shared evolutionary footprints suggest mitochondrial oxidative damage underlies multiple complex I losses in fungi.</title>
        <authorList>
            <person name="Schikora-Tamarit M.A."/>
            <person name="Marcet-Houben M."/>
            <person name="Nosek J."/>
            <person name="Gabaldon T."/>
        </authorList>
    </citation>
    <scope>NUCLEOTIDE SEQUENCE</scope>
    <source>
        <strain evidence="1">CBS2887</strain>
    </source>
</reference>
<comment type="caution">
    <text evidence="1">The sequence shown here is derived from an EMBL/GenBank/DDBJ whole genome shotgun (WGS) entry which is preliminary data.</text>
</comment>
<accession>A0A9P8PTR8</accession>
<name>A0A9P8PTR8_WICPI</name>
<evidence type="ECO:0000313" key="2">
    <source>
        <dbReference type="Proteomes" id="UP000774326"/>
    </source>
</evidence>
<gene>
    <name evidence="1" type="ORF">WICPIJ_009011</name>
</gene>
<protein>
    <submittedName>
        <fullName evidence="1">Uncharacterized protein</fullName>
    </submittedName>
</protein>
<dbReference type="EMBL" id="JAEUBG010005177">
    <property type="protein sequence ID" value="KAH3677259.1"/>
    <property type="molecule type" value="Genomic_DNA"/>
</dbReference>
<dbReference type="AlphaFoldDB" id="A0A9P8PTR8"/>
<proteinExistence type="predicted"/>
<keyword evidence="2" id="KW-1185">Reference proteome</keyword>
<organism evidence="1 2">
    <name type="scientific">Wickerhamomyces pijperi</name>
    <name type="common">Yeast</name>
    <name type="synonym">Pichia pijperi</name>
    <dbReference type="NCBI Taxonomy" id="599730"/>
    <lineage>
        <taxon>Eukaryota</taxon>
        <taxon>Fungi</taxon>
        <taxon>Dikarya</taxon>
        <taxon>Ascomycota</taxon>
        <taxon>Saccharomycotina</taxon>
        <taxon>Saccharomycetes</taxon>
        <taxon>Phaffomycetales</taxon>
        <taxon>Wickerhamomycetaceae</taxon>
        <taxon>Wickerhamomyces</taxon>
    </lineage>
</organism>
<evidence type="ECO:0000313" key="1">
    <source>
        <dbReference type="EMBL" id="KAH3677259.1"/>
    </source>
</evidence>
<sequence length="112" mass="12411">MEGVPTTVGVSQAEKETQHFVVRQNQLVVQPNDIETLLEDQQGTVSQLVTGQIVRDETPVTDTVLVVFQFVGMSQGQRTVEIDLFGDQLAELTGLRHLDRVVLQDQIDTVGH</sequence>